<evidence type="ECO:0000259" key="7">
    <source>
        <dbReference type="PROSITE" id="PS51085"/>
    </source>
</evidence>
<dbReference type="InterPro" id="IPR006058">
    <property type="entry name" value="2Fe2S_fd_BS"/>
</dbReference>
<evidence type="ECO:0000256" key="5">
    <source>
        <dbReference type="ARBA" id="ARBA00023004"/>
    </source>
</evidence>
<accession>G7ZC74</accession>
<dbReference type="InterPro" id="IPR001041">
    <property type="entry name" value="2Fe-2S_ferredoxin-type"/>
</dbReference>
<evidence type="ECO:0000313" key="9">
    <source>
        <dbReference type="EMBL" id="CBS89171.1"/>
    </source>
</evidence>
<dbReference type="KEGG" id="ali:AZOLI_p10989"/>
<dbReference type="PROSITE" id="PS51384">
    <property type="entry name" value="FAD_FR"/>
    <property type="match status" value="1"/>
</dbReference>
<dbReference type="Proteomes" id="UP000005667">
    <property type="component" value="Plasmid AZO_p1"/>
</dbReference>
<dbReference type="InterPro" id="IPR050415">
    <property type="entry name" value="MRET"/>
</dbReference>
<dbReference type="InterPro" id="IPR017927">
    <property type="entry name" value="FAD-bd_FR_type"/>
</dbReference>
<evidence type="ECO:0000256" key="1">
    <source>
        <dbReference type="ARBA" id="ARBA00022630"/>
    </source>
</evidence>
<dbReference type="Gene3D" id="2.40.30.10">
    <property type="entry name" value="Translation factors"/>
    <property type="match status" value="1"/>
</dbReference>
<dbReference type="SUPFAM" id="SSF52343">
    <property type="entry name" value="Ferredoxin reductase-like, C-terminal NADP-linked domain"/>
    <property type="match status" value="1"/>
</dbReference>
<keyword evidence="4 9" id="KW-0560">Oxidoreductase</keyword>
<dbReference type="RefSeq" id="WP_014188623.1">
    <property type="nucleotide sequence ID" value="NC_016585.1"/>
</dbReference>
<dbReference type="GO" id="GO:0008168">
    <property type="term" value="F:methyltransferase activity"/>
    <property type="evidence" value="ECO:0007669"/>
    <property type="project" value="UniProtKB-KW"/>
</dbReference>
<dbReference type="Pfam" id="PF00175">
    <property type="entry name" value="NAD_binding_1"/>
    <property type="match status" value="1"/>
</dbReference>
<dbReference type="PANTHER" id="PTHR47354">
    <property type="entry name" value="NADH OXIDOREDUCTASE HCR"/>
    <property type="match status" value="1"/>
</dbReference>
<evidence type="ECO:0000259" key="8">
    <source>
        <dbReference type="PROSITE" id="PS51384"/>
    </source>
</evidence>
<dbReference type="InterPro" id="IPR012675">
    <property type="entry name" value="Beta-grasp_dom_sf"/>
</dbReference>
<dbReference type="PROSITE" id="PS51085">
    <property type="entry name" value="2FE2S_FER_2"/>
    <property type="match status" value="1"/>
</dbReference>
<dbReference type="GO" id="GO:0051537">
    <property type="term" value="F:2 iron, 2 sulfur cluster binding"/>
    <property type="evidence" value="ECO:0007669"/>
    <property type="project" value="UniProtKB-KW"/>
</dbReference>
<evidence type="ECO:0000256" key="4">
    <source>
        <dbReference type="ARBA" id="ARBA00023002"/>
    </source>
</evidence>
<reference evidence="10" key="1">
    <citation type="journal article" date="2011" name="PLoS Genet.">
        <title>Azospirillum genomes reveal transition of bacteria from aquatic to terrestrial environments.</title>
        <authorList>
            <person name="Wisniewski-Dye F."/>
            <person name="Borziak K."/>
            <person name="Khalsa-Moyers G."/>
            <person name="Alexandre G."/>
            <person name="Sukharnikov L.O."/>
            <person name="Wuichet K."/>
            <person name="Hurst G.B."/>
            <person name="McDonald W.H."/>
            <person name="Robertson J.S."/>
            <person name="Barbe V."/>
            <person name="Calteau A."/>
            <person name="Rouy Z."/>
            <person name="Mangenot S."/>
            <person name="Prigent-Combaret C."/>
            <person name="Normand P."/>
            <person name="Boyer M."/>
            <person name="Siguier P."/>
            <person name="Dessaux Y."/>
            <person name="Elmerich C."/>
            <person name="Condemine G."/>
            <person name="Krishnen G."/>
            <person name="Kennedy I."/>
            <person name="Paterson A.H."/>
            <person name="Gonzalez V."/>
            <person name="Mavingui P."/>
            <person name="Zhulin I.B."/>
        </authorList>
    </citation>
    <scope>NUCLEOTIDE SEQUENCE [LARGE SCALE GENOMIC DNA]</scope>
    <source>
        <strain evidence="10">4B</strain>
    </source>
</reference>
<dbReference type="SUPFAM" id="SSF54292">
    <property type="entry name" value="2Fe-2S ferredoxin-like"/>
    <property type="match status" value="1"/>
</dbReference>
<dbReference type="EC" id="1.14.13.-" evidence="9"/>
<evidence type="ECO:0000313" key="10">
    <source>
        <dbReference type="Proteomes" id="UP000005667"/>
    </source>
</evidence>
<evidence type="ECO:0000256" key="6">
    <source>
        <dbReference type="ARBA" id="ARBA00023014"/>
    </source>
</evidence>
<gene>
    <name evidence="9" type="primary">vanB</name>
    <name evidence="9" type="ordered locus">AZOLI_p10989</name>
</gene>
<name>G7ZC74_AZOL4</name>
<keyword evidence="6" id="KW-0411">Iron-sulfur</keyword>
<dbReference type="InterPro" id="IPR036010">
    <property type="entry name" value="2Fe-2S_ferredoxin-like_sf"/>
</dbReference>
<dbReference type="PANTHER" id="PTHR47354:SF1">
    <property type="entry name" value="CARNITINE MONOOXYGENASE REDUCTASE SUBUNIT"/>
    <property type="match status" value="1"/>
</dbReference>
<dbReference type="PROSITE" id="PS00197">
    <property type="entry name" value="2FE2S_FER_1"/>
    <property type="match status" value="1"/>
</dbReference>
<dbReference type="AlphaFoldDB" id="G7ZC74"/>
<evidence type="ECO:0000256" key="3">
    <source>
        <dbReference type="ARBA" id="ARBA00022723"/>
    </source>
</evidence>
<keyword evidence="9" id="KW-0614">Plasmid</keyword>
<dbReference type="PRINTS" id="PR00409">
    <property type="entry name" value="PHDIOXRDTASE"/>
</dbReference>
<dbReference type="HOGENOM" id="CLU_003827_17_0_5"/>
<dbReference type="EMBL" id="FQ311869">
    <property type="protein sequence ID" value="CBS89171.1"/>
    <property type="molecule type" value="Genomic_DNA"/>
</dbReference>
<geneLocation type="plasmid" evidence="9 10">
    <name>AZO_p1</name>
</geneLocation>
<evidence type="ECO:0000256" key="2">
    <source>
        <dbReference type="ARBA" id="ARBA00022714"/>
    </source>
</evidence>
<dbReference type="GO" id="GO:0046872">
    <property type="term" value="F:metal ion binding"/>
    <property type="evidence" value="ECO:0007669"/>
    <property type="project" value="UniProtKB-KW"/>
</dbReference>
<organism evidence="9 10">
    <name type="scientific">Azospirillum lipoferum (strain 4B)</name>
    <dbReference type="NCBI Taxonomy" id="862719"/>
    <lineage>
        <taxon>Bacteria</taxon>
        <taxon>Pseudomonadati</taxon>
        <taxon>Pseudomonadota</taxon>
        <taxon>Alphaproteobacteria</taxon>
        <taxon>Rhodospirillales</taxon>
        <taxon>Azospirillaceae</taxon>
        <taxon>Azospirillum</taxon>
    </lineage>
</organism>
<dbReference type="SUPFAM" id="SSF63380">
    <property type="entry name" value="Riboflavin synthase domain-like"/>
    <property type="match status" value="1"/>
</dbReference>
<dbReference type="GO" id="GO:0032259">
    <property type="term" value="P:methylation"/>
    <property type="evidence" value="ECO:0007669"/>
    <property type="project" value="UniProtKB-KW"/>
</dbReference>
<dbReference type="Gene3D" id="3.10.20.30">
    <property type="match status" value="1"/>
</dbReference>
<keyword evidence="10" id="KW-1185">Reference proteome</keyword>
<dbReference type="CDD" id="cd00207">
    <property type="entry name" value="fer2"/>
    <property type="match status" value="1"/>
</dbReference>
<keyword evidence="2" id="KW-0001">2Fe-2S</keyword>
<protein>
    <submittedName>
        <fullName evidence="9">Vanillate O-demethylase oxidoreductase</fullName>
        <ecNumber evidence="9">1.14.13.-</ecNumber>
    </submittedName>
</protein>
<feature type="domain" description="FAD-binding FR-type" evidence="8">
    <location>
        <begin position="7"/>
        <end position="116"/>
    </location>
</feature>
<dbReference type="OrthoDB" id="9792185at2"/>
<keyword evidence="3" id="KW-0479">Metal-binding</keyword>
<dbReference type="InterPro" id="IPR001433">
    <property type="entry name" value="OxRdtase_FAD/NAD-bd"/>
</dbReference>
<proteinExistence type="predicted"/>
<dbReference type="Gene3D" id="3.40.50.80">
    <property type="entry name" value="Nucleotide-binding domain of ferredoxin-NADP reductase (FNR) module"/>
    <property type="match status" value="1"/>
</dbReference>
<keyword evidence="5" id="KW-0408">Iron</keyword>
<dbReference type="GO" id="GO:0016491">
    <property type="term" value="F:oxidoreductase activity"/>
    <property type="evidence" value="ECO:0007669"/>
    <property type="project" value="UniProtKB-KW"/>
</dbReference>
<keyword evidence="1" id="KW-0285">Flavoprotein</keyword>
<dbReference type="CDD" id="cd06185">
    <property type="entry name" value="PDR_like"/>
    <property type="match status" value="1"/>
</dbReference>
<sequence length="330" mass="35515">MSDDTDSKTRILTVIERIEEPGDILRVKLAAPDGAALPAFTAGAHIDIRLSAGDTGLWRQYSLCSDPAQAQGQAGHYEIGVLRDPNSRGGSVAFHRLAAPGGSFTVEGPRNHFELAEDARRTVLFGGGIGITPMLAMAWRLHALNRDFTLHYCTRSERATAFRDTIATAPWGHRVVFHHDDLPQAQRLDPARDLPEPDAGTHLYVCGPQGFMDWVIGAAKTAGHAPANIHREYFSAQVDSTGEGFEVTASRSGVTVSVGPEDTIAKALARAGISIPVKCEEGVCGTCVTDVLDGTPDHRDQFLTDEERAEGSMICVCCSRARSKSLVLDI</sequence>
<dbReference type="InterPro" id="IPR039261">
    <property type="entry name" value="FNR_nucleotide-bd"/>
</dbReference>
<dbReference type="Pfam" id="PF00111">
    <property type="entry name" value="Fer2"/>
    <property type="match status" value="1"/>
</dbReference>
<dbReference type="InterPro" id="IPR017938">
    <property type="entry name" value="Riboflavin_synthase-like_b-brl"/>
</dbReference>
<feature type="domain" description="2Fe-2S ferredoxin-type" evidence="7">
    <location>
        <begin position="245"/>
        <end position="330"/>
    </location>
</feature>